<evidence type="ECO:0000313" key="1">
    <source>
        <dbReference type="EMBL" id="CAG8754289.1"/>
    </source>
</evidence>
<dbReference type="EMBL" id="CAJVPV010037070">
    <property type="protein sequence ID" value="CAG8754289.1"/>
    <property type="molecule type" value="Genomic_DNA"/>
</dbReference>
<proteinExistence type="predicted"/>
<dbReference type="Proteomes" id="UP000789342">
    <property type="component" value="Unassembled WGS sequence"/>
</dbReference>
<protein>
    <submittedName>
        <fullName evidence="1">9715_t:CDS:1</fullName>
    </submittedName>
</protein>
<dbReference type="OrthoDB" id="2444141at2759"/>
<comment type="caution">
    <text evidence="1">The sequence shown here is derived from an EMBL/GenBank/DDBJ whole genome shotgun (WGS) entry which is preliminary data.</text>
</comment>
<reference evidence="1" key="1">
    <citation type="submission" date="2021-06" db="EMBL/GenBank/DDBJ databases">
        <authorList>
            <person name="Kallberg Y."/>
            <person name="Tangrot J."/>
            <person name="Rosling A."/>
        </authorList>
    </citation>
    <scope>NUCLEOTIDE SEQUENCE</scope>
    <source>
        <strain evidence="1">CL551</strain>
    </source>
</reference>
<accession>A0A9N9IYN1</accession>
<feature type="non-terminal residue" evidence="1">
    <location>
        <position position="112"/>
    </location>
</feature>
<evidence type="ECO:0000313" key="2">
    <source>
        <dbReference type="Proteomes" id="UP000789342"/>
    </source>
</evidence>
<dbReference type="AlphaFoldDB" id="A0A9N9IYN1"/>
<name>A0A9N9IYN1_9GLOM</name>
<keyword evidence="2" id="KW-1185">Reference proteome</keyword>
<gene>
    <name evidence="1" type="ORF">AMORRO_LOCUS15502</name>
</gene>
<feature type="non-terminal residue" evidence="1">
    <location>
        <position position="1"/>
    </location>
</feature>
<sequence length="112" mass="13003">YGIEISTLNILNAIDWVAEAWKNIMENIIYRCWERTNILPDKLDINNELLDSNIEVEDKIIQSFINQIIVDNSTIVKAKDYIEIDNNLETGNMLNNDEIITAVQEAPEYEDE</sequence>
<organism evidence="1 2">
    <name type="scientific">Acaulospora morrowiae</name>
    <dbReference type="NCBI Taxonomy" id="94023"/>
    <lineage>
        <taxon>Eukaryota</taxon>
        <taxon>Fungi</taxon>
        <taxon>Fungi incertae sedis</taxon>
        <taxon>Mucoromycota</taxon>
        <taxon>Glomeromycotina</taxon>
        <taxon>Glomeromycetes</taxon>
        <taxon>Diversisporales</taxon>
        <taxon>Acaulosporaceae</taxon>
        <taxon>Acaulospora</taxon>
    </lineage>
</organism>